<gene>
    <name evidence="2" type="ORF">PDIGIT_LOCUS12974</name>
</gene>
<protein>
    <submittedName>
        <fullName evidence="2">Uncharacterized protein</fullName>
    </submittedName>
</protein>
<organism evidence="2 3">
    <name type="scientific">Periconia digitata</name>
    <dbReference type="NCBI Taxonomy" id="1303443"/>
    <lineage>
        <taxon>Eukaryota</taxon>
        <taxon>Fungi</taxon>
        <taxon>Dikarya</taxon>
        <taxon>Ascomycota</taxon>
        <taxon>Pezizomycotina</taxon>
        <taxon>Dothideomycetes</taxon>
        <taxon>Pleosporomycetidae</taxon>
        <taxon>Pleosporales</taxon>
        <taxon>Massarineae</taxon>
        <taxon>Periconiaceae</taxon>
        <taxon>Periconia</taxon>
    </lineage>
</organism>
<feature type="region of interest" description="Disordered" evidence="1">
    <location>
        <begin position="153"/>
        <end position="202"/>
    </location>
</feature>
<evidence type="ECO:0000313" key="3">
    <source>
        <dbReference type="Proteomes" id="UP001152607"/>
    </source>
</evidence>
<keyword evidence="3" id="KW-1185">Reference proteome</keyword>
<dbReference type="AlphaFoldDB" id="A0A9W4UPL6"/>
<evidence type="ECO:0000313" key="2">
    <source>
        <dbReference type="EMBL" id="CAI6339810.1"/>
    </source>
</evidence>
<evidence type="ECO:0000256" key="1">
    <source>
        <dbReference type="SAM" id="MobiDB-lite"/>
    </source>
</evidence>
<name>A0A9W4UPL6_9PLEO</name>
<dbReference type="Proteomes" id="UP001152607">
    <property type="component" value="Unassembled WGS sequence"/>
</dbReference>
<dbReference type="EMBL" id="CAOQHR010000009">
    <property type="protein sequence ID" value="CAI6339810.1"/>
    <property type="molecule type" value="Genomic_DNA"/>
</dbReference>
<accession>A0A9W4UPL6</accession>
<comment type="caution">
    <text evidence="2">The sequence shown here is derived from an EMBL/GenBank/DDBJ whole genome shotgun (WGS) entry which is preliminary data.</text>
</comment>
<feature type="compositionally biased region" description="Polar residues" evidence="1">
    <location>
        <begin position="166"/>
        <end position="196"/>
    </location>
</feature>
<sequence>MNQFNNREYYRQRLLTAACRLHLMLVAETEDPPPEDTMLQNIERAESWCALLEERHRASNRNTMLNRDPSNFRDLGKALETVAMEAASLRSVQNEQQTVINNLHGELSRLRSNNASSSQEDSLAKRIQDQQQIVINDLNHENNRLRFQLFGSANASNNRRMPFPQNIPNNTGTSNTLQNNTPNGAIASSSDGNNRSRPAPNPSVDIGIFFRLPGLSSKTHISQVPNDVASQVKTLFEQGCTQQIYESLKNPAILQKHISSGVCIRSTTWNLPKSPETSLKKGPRGCAKCTALGLPCAIIAKHDSQETWVILFLPLPIEEIQKGITWHNLAYWAKQFIQV</sequence>
<reference evidence="2" key="1">
    <citation type="submission" date="2023-01" db="EMBL/GenBank/DDBJ databases">
        <authorList>
            <person name="Van Ghelder C."/>
            <person name="Rancurel C."/>
        </authorList>
    </citation>
    <scope>NUCLEOTIDE SEQUENCE</scope>
    <source>
        <strain evidence="2">CNCM I-4278</strain>
    </source>
</reference>
<proteinExistence type="predicted"/>